<evidence type="ECO:0000313" key="4">
    <source>
        <dbReference type="Proteomes" id="UP000557566"/>
    </source>
</evidence>
<proteinExistence type="inferred from homology"/>
<protein>
    <recommendedName>
        <fullName evidence="2">Asteroid domain-containing protein</fullName>
    </recommendedName>
</protein>
<comment type="similarity">
    <text evidence="1">Belongs to the asteroid family.</text>
</comment>
<dbReference type="AlphaFoldDB" id="A0A8H4LWR1"/>
<dbReference type="Pfam" id="PF12813">
    <property type="entry name" value="XPG_I_2"/>
    <property type="match status" value="1"/>
</dbReference>
<reference evidence="3 4" key="1">
    <citation type="journal article" date="2020" name="Genome Biol. Evol.">
        <title>A new high-quality draft genome assembly of the Chinese cordyceps Ophiocordyceps sinensis.</title>
        <authorList>
            <person name="Shu R."/>
            <person name="Zhang J."/>
            <person name="Meng Q."/>
            <person name="Zhang H."/>
            <person name="Zhou G."/>
            <person name="Li M."/>
            <person name="Wu P."/>
            <person name="Zhao Y."/>
            <person name="Chen C."/>
            <person name="Qin Q."/>
        </authorList>
    </citation>
    <scope>NUCLEOTIDE SEQUENCE [LARGE SCALE GENOMIC DNA]</scope>
    <source>
        <strain evidence="3 4">IOZ07</strain>
    </source>
</reference>
<dbReference type="OrthoDB" id="5297549at2759"/>
<keyword evidence="4" id="KW-1185">Reference proteome</keyword>
<organism evidence="3 4">
    <name type="scientific">Ophiocordyceps sinensis</name>
    <dbReference type="NCBI Taxonomy" id="72228"/>
    <lineage>
        <taxon>Eukaryota</taxon>
        <taxon>Fungi</taxon>
        <taxon>Dikarya</taxon>
        <taxon>Ascomycota</taxon>
        <taxon>Pezizomycotina</taxon>
        <taxon>Sordariomycetes</taxon>
        <taxon>Hypocreomycetidae</taxon>
        <taxon>Hypocreales</taxon>
        <taxon>Ophiocordycipitaceae</taxon>
        <taxon>Ophiocordyceps</taxon>
    </lineage>
</organism>
<dbReference type="Gene3D" id="3.40.50.1010">
    <property type="entry name" value="5'-nuclease"/>
    <property type="match status" value="1"/>
</dbReference>
<dbReference type="SUPFAM" id="SSF88723">
    <property type="entry name" value="PIN domain-like"/>
    <property type="match status" value="1"/>
</dbReference>
<dbReference type="InterPro" id="IPR039436">
    <property type="entry name" value="Asteroid_dom"/>
</dbReference>
<sequence>MGIPWLTATLQPLADVRLLQDEAVVIDGPALAYHILHVCRINGVVQPSYRLVAQTTLAWLDELSSHNVVVAAIYFDGHLPESKLEIRMERSMRNSARIGRLFFDNPHGCRRDQIAAVGGQNHGLNQLTSANVDAFRAGVPSVKALADPSFFVPAIVEALRCSDRYRSVVRLVPGEADTVCARHVAKHGGLVLTSDSDLLVYDLGAGEVAFFRDIYRGAESAIMCSSFAPRSISNKLGLLGSTGILRVAYELQCAPHATLPQITRACERPVANMPKYLELHKRYLHDEDEQEGDFRDLGHQLLPRLSKLDPRLSELVVELYSSVIPRHSNSVARIFLPVLIENMDRGSAWQQSTPIRRLAYSLLEIDSPGRSMSILEYRRVQSVTQKGRLIETASATEIGQYIDEVLEVMERMKDLDSVPGRYYWPLVGLALDIGECQKQGKQSHAWHMLQQRYKQSVAWSNSVSWGVVHLFAQVQATLYSFRMLRQVMSIVRKGAAKYKLPSNLKQLWPAVRHFPPLTGFPEMDDILGLLLESREAGFMREFAELMCFDMVSSPDVDKAAKGASERSTDGGMDENVQNLATKHDKWNKANKFGVLSAD</sequence>
<dbReference type="InterPro" id="IPR026832">
    <property type="entry name" value="Asteroid"/>
</dbReference>
<dbReference type="PANTHER" id="PTHR15665">
    <property type="entry name" value="ASTEROID PROTEIN"/>
    <property type="match status" value="1"/>
</dbReference>
<evidence type="ECO:0000256" key="1">
    <source>
        <dbReference type="ARBA" id="ARBA00007398"/>
    </source>
</evidence>
<dbReference type="Proteomes" id="UP000557566">
    <property type="component" value="Unassembled WGS sequence"/>
</dbReference>
<evidence type="ECO:0000259" key="2">
    <source>
        <dbReference type="Pfam" id="PF12813"/>
    </source>
</evidence>
<gene>
    <name evidence="3" type="ORF">G6O67_005669</name>
</gene>
<name>A0A8H4LWR1_9HYPO</name>
<evidence type="ECO:0000313" key="3">
    <source>
        <dbReference type="EMBL" id="KAF4506989.1"/>
    </source>
</evidence>
<accession>A0A8H4LWR1</accession>
<feature type="domain" description="Asteroid" evidence="2">
    <location>
        <begin position="148"/>
        <end position="383"/>
    </location>
</feature>
<dbReference type="EMBL" id="JAAVMX010000006">
    <property type="protein sequence ID" value="KAF4506989.1"/>
    <property type="molecule type" value="Genomic_DNA"/>
</dbReference>
<comment type="caution">
    <text evidence="3">The sequence shown here is derived from an EMBL/GenBank/DDBJ whole genome shotgun (WGS) entry which is preliminary data.</text>
</comment>
<dbReference type="PANTHER" id="PTHR15665:SF1">
    <property type="entry name" value="PROTEIN ASTEROID HOMOLOG 1"/>
    <property type="match status" value="1"/>
</dbReference>
<dbReference type="InterPro" id="IPR029060">
    <property type="entry name" value="PIN-like_dom_sf"/>
</dbReference>